<organism evidence="4 5">
    <name type="scientific">Streptomyces chattanoogensis</name>
    <dbReference type="NCBI Taxonomy" id="66876"/>
    <lineage>
        <taxon>Bacteria</taxon>
        <taxon>Bacillati</taxon>
        <taxon>Actinomycetota</taxon>
        <taxon>Actinomycetes</taxon>
        <taxon>Kitasatosporales</taxon>
        <taxon>Streptomycetaceae</taxon>
        <taxon>Streptomyces</taxon>
    </lineage>
</organism>
<dbReference type="EMBL" id="LGKG01000002">
    <property type="protein sequence ID" value="KPC66559.1"/>
    <property type="molecule type" value="Genomic_DNA"/>
</dbReference>
<keyword evidence="2" id="KW-0186">Copper</keyword>
<dbReference type="PANTHER" id="PTHR11474:SF76">
    <property type="entry name" value="SHKT DOMAIN-CONTAINING PROTEIN"/>
    <property type="match status" value="1"/>
</dbReference>
<dbReference type="Pfam" id="PF00264">
    <property type="entry name" value="Tyrosinase"/>
    <property type="match status" value="1"/>
</dbReference>
<dbReference type="GO" id="GO:0016491">
    <property type="term" value="F:oxidoreductase activity"/>
    <property type="evidence" value="ECO:0007669"/>
    <property type="project" value="InterPro"/>
</dbReference>
<dbReference type="InterPro" id="IPR057190">
    <property type="entry name" value="DUF7868"/>
</dbReference>
<dbReference type="PRINTS" id="PR00092">
    <property type="entry name" value="TYROSINASE"/>
</dbReference>
<dbReference type="InterPro" id="IPR050316">
    <property type="entry name" value="Tyrosinase/Hemocyanin"/>
</dbReference>
<keyword evidence="1" id="KW-0479">Metal-binding</keyword>
<evidence type="ECO:0000256" key="2">
    <source>
        <dbReference type="ARBA" id="ARBA00023008"/>
    </source>
</evidence>
<dbReference type="AlphaFoldDB" id="A0A0N0H3U4"/>
<dbReference type="Proteomes" id="UP000037982">
    <property type="component" value="Unassembled WGS sequence"/>
</dbReference>
<reference evidence="5" key="1">
    <citation type="submission" date="2015-07" db="EMBL/GenBank/DDBJ databases">
        <authorList>
            <person name="Ju K.-S."/>
            <person name="Doroghazi J.R."/>
            <person name="Metcalf W.W."/>
        </authorList>
    </citation>
    <scope>NUCLEOTIDE SEQUENCE [LARGE SCALE GENOMIC DNA]</scope>
    <source>
        <strain evidence="5">NRRL ISP-5002</strain>
    </source>
</reference>
<accession>A0A0N0H3U4</accession>
<dbReference type="PANTHER" id="PTHR11474">
    <property type="entry name" value="TYROSINASE FAMILY MEMBER"/>
    <property type="match status" value="1"/>
</dbReference>
<keyword evidence="5" id="KW-1185">Reference proteome</keyword>
<dbReference type="InterPro" id="IPR008922">
    <property type="entry name" value="Di-copper_centre_dom_sf"/>
</dbReference>
<dbReference type="Gene3D" id="1.10.1280.10">
    <property type="entry name" value="Di-copper center containing domain from catechol oxidase"/>
    <property type="match status" value="1"/>
</dbReference>
<gene>
    <name evidence="4" type="ORF">ADL29_03845</name>
</gene>
<sequence>MAKYTRRDASIMNTWDPVLYWYARAVGEMQKRNAGDPTSWVFQARMHGVEGGANLPPPIPKHWNQCPHGGWYFLPWHRAYIWYFERIVRATIKKIAAAEGITPDPSATWALPYWNYALDPAGTEPAFTSRALPAAFREPQMPSKPDGSGPLVTNPLYLPDERVPEQDFWKKPHRGEGQNSAHEVVDHDAASPYCAMQLDIFSLPKGGMVPQPSFGSANSGPDMPHFDRQGPGQLELTPHGLIHDGVGGWMGAVSGSARDPIFWLHHANIDRFWPSWLKRDVHRKNPQEPWLSRKFILFDESGSQVQPEPTPRDFVKSDLDYEYESLDKGTGQHPVVCAQQVVSAEERVLVTSNPGHTLSLAEPTEVPLEAADDSSQAQSFLASGDVPETGLILTVKGIRSNTPPGTPYRVYLNPPQGEGQPDNDYFVGWVSFFGATDVEGGHHGHGEGGGDGNEFSYDITDRVRQLQERGLWTQDPLTVSIVPATPAPSEFAASPDAPRPSVEHVIITTR</sequence>
<dbReference type="PATRIC" id="fig|66876.3.peg.845"/>
<protein>
    <recommendedName>
        <fullName evidence="3">Tyrosinase copper-binding domain-containing protein</fullName>
    </recommendedName>
</protein>
<dbReference type="InterPro" id="IPR002227">
    <property type="entry name" value="Tyrosinase_Cu-bd"/>
</dbReference>
<evidence type="ECO:0000256" key="1">
    <source>
        <dbReference type="ARBA" id="ARBA00022723"/>
    </source>
</evidence>
<feature type="domain" description="Tyrosinase copper-binding" evidence="3">
    <location>
        <begin position="259"/>
        <end position="270"/>
    </location>
</feature>
<comment type="caution">
    <text evidence="4">The sequence shown here is derived from an EMBL/GenBank/DDBJ whole genome shotgun (WGS) entry which is preliminary data.</text>
</comment>
<dbReference type="GO" id="GO:0046872">
    <property type="term" value="F:metal ion binding"/>
    <property type="evidence" value="ECO:0007669"/>
    <property type="project" value="UniProtKB-KW"/>
</dbReference>
<dbReference type="PROSITE" id="PS00498">
    <property type="entry name" value="TYROSINASE_2"/>
    <property type="match status" value="1"/>
</dbReference>
<dbReference type="Pfam" id="PF25271">
    <property type="entry name" value="DUF7868"/>
    <property type="match status" value="1"/>
</dbReference>
<dbReference type="RefSeq" id="WP_053922343.1">
    <property type="nucleotide sequence ID" value="NZ_LGKG01000002.1"/>
</dbReference>
<name>A0A0N0H3U4_9ACTN</name>
<evidence type="ECO:0000313" key="4">
    <source>
        <dbReference type="EMBL" id="KPC66559.1"/>
    </source>
</evidence>
<evidence type="ECO:0000259" key="3">
    <source>
        <dbReference type="PROSITE" id="PS00498"/>
    </source>
</evidence>
<dbReference type="SUPFAM" id="SSF48056">
    <property type="entry name" value="Di-copper centre-containing domain"/>
    <property type="match status" value="1"/>
</dbReference>
<proteinExistence type="predicted"/>
<evidence type="ECO:0000313" key="5">
    <source>
        <dbReference type="Proteomes" id="UP000037982"/>
    </source>
</evidence>